<dbReference type="Pfam" id="PF13086">
    <property type="entry name" value="AAA_11"/>
    <property type="match status" value="1"/>
</dbReference>
<dbReference type="SMART" id="SM00382">
    <property type="entry name" value="AAA"/>
    <property type="match status" value="4"/>
</dbReference>
<keyword evidence="2" id="KW-0547">Nucleotide-binding</keyword>
<dbReference type="GO" id="GO:0005524">
    <property type="term" value="F:ATP binding"/>
    <property type="evidence" value="ECO:0007669"/>
    <property type="project" value="UniProtKB-KW"/>
</dbReference>
<dbReference type="InterPro" id="IPR047187">
    <property type="entry name" value="SF1_C_Upf1"/>
</dbReference>
<evidence type="ECO:0000256" key="2">
    <source>
        <dbReference type="ARBA" id="ARBA00022741"/>
    </source>
</evidence>
<dbReference type="CDD" id="cd18808">
    <property type="entry name" value="SF1_C_Upf1"/>
    <property type="match status" value="1"/>
</dbReference>
<evidence type="ECO:0000256" key="5">
    <source>
        <dbReference type="SAM" id="MobiDB-lite"/>
    </source>
</evidence>
<dbReference type="PANTHER" id="PTHR43392">
    <property type="entry name" value="AAA-TYPE ATPASE FAMILY PROTEIN / ANKYRIN REPEAT FAMILY PROTEIN"/>
    <property type="match status" value="1"/>
</dbReference>
<sequence>MAERARRLIKLLDGIIGGRQPISVQNAPQFLEAICAQADAASCLSKIIGSQRGISSIQSAMRFDLSPRFMNGLASNFLRYIRAPELHTIGNGSFLRQIIVAIVEPPIFWDAFVSAFRDGVLQENGQVSFAWLLHELVSLPVEKAGPYREIAGDQAILDRLVSSPHPETSSIASRIKRILSTFISTAPADSDYQPGGRHDNDFADYRSISIHPTAEEILSNERPFLRPSFFLEDPDSQEARLATHLDNQFRLLREDMIYELRDELHIALRKKKGKLRGLVIDGLKLDGMHCGAENNRTRWALALECIHDLPPLAKKSKFQDRKAYLAKEGRHVCRHQALACLIVDDDEVVAFPTISRNEDLLARQPPVVLLCFAGEASIKRTLLRLKTAKRIKLIQINTAVFSYEPVLRALQEMTNVPLSDELLSWTEESEITTPASQPETIVQSLRENPRQDLRGVLGIMQLKPIELDESQAASLQSALTQRVSLIQGPPGTGKSFIGALLAKALHDNDQKILVVCYTNHALDQFLEDLLNIGIPENSIVRLGSKSTARTASLTLQQRGRVYRMSRTEWGEVDQLKEAAERLAKHLEDTFTRYVSATVSLGEMLEYLEFEYPEYCEAFTVPQSMDGMTLVKKGGKAVDKLYLLSQWVRGFHAGIFRNHAVVRDAASIWNMPHAARKNVIQKWRQEILKEQIAEIYETGVAYHEKLSEIERRLGQNTAVVLRSKKIIACTTTAAAKYGEDIQAAAPNVLLVEEAGEILESHILTALGKQTDQLILIGDHQQLRPKVQNYLLTVEKNLGYDLNRSLFERLVLKGYPHQTLSSQHRMRPEISALIRHLTYPALIDADDTKQRPNLRGMQSNIVFINHAHPEDEHAHTDPGDVSDVYASSSKRNTYEAEMVLKIVRYLAQQGYGTDKLVVLTPYLGQLFLLQEKLREETDPVLNDLDSFDLVRAGLIPEATAELAKKPLRLATIDNYQGEESDIVICNLTRSNVDHDIGFMSSPQRLNVLLSRARNALIILGNAETFMNPRKGGETWNQLFDLLKKGAHVFDGLPVRCERHPQRAALLKNPIDFDNLVPDGGCQEPCNAMLSCNIHTCPSKCHQLSDHSKMQCDKVLVDTCPKGHKLSWKCHQTKPPLCKKCEKDAKEDDERRQREFALKQKRDAEDQAHAKELQKIEDEIEQERQRIRDAQLAEERANALWQKQRDLQAMREMAARASTQARPATPSPAASSSNEPAPKASSTGATPKTDSKVKAASKAAVPPSQEADNPTAPAEPDASDDDTDDQTPTFESPSEQEWERQKSIEGASNQYIDELMRMTGLEDVKAQILQIKAKIDVASLQGMPLANERFNVVFLGNPGTGKTTVARLYAKILAYLKVIPGITFVETTGSRLANDGVNGTKKAVENIINSGGGALFVDEAYQLTGENNFQGSQVLDFLLAEMENNVGKIVFILAGYSKQMEKFFEHNPGLTSRVPYSLKFADYTDDELRLMLQRLVEKRWKGKMQFQRGAHGLYARIAVRRLGRGRGREGFGNARALENMLAKITGHQADRLASERKKGQNPDVFLLTKEDLIGPDPSKVMLESDAWKELQSLIGLETVKDSIRSLFDRIAQNYRRELVEKEPIQVSLNRVFIGSPGTGKTTVAKLYGQILADLGMLSNGEVIVKNPADFVGSVLGESEKNTKAILAATMGKVLVIDEAYMLYGGAGSAGGGKQSDPYKTAVIDTIVAEVQSTPGEDRCVLLLGYKEQIMEMFQNVNPGLSRRFAIENAFQFEDYSDADLRKILDKKLKGQQLQATDAAKNVAIQVLSRARNRPNFGNAGEVENILGQAKARFQQRQSALPVERRPFDVLFEPQDFDPEFDRDARASMNLKKLFEDVIGCEAIVEKLGRFQDTARKMKARGMDPRQEIPTNFIMKGPPGTGKTTTARKLGQVFYDMGFLSSIEVIECSASDLVGQYVGQTGPKTKSLLEKALGRVLFIDEAYRLGDGPFAKEAIDELVSLLTNPQFYKKIVVILAGYDQDMNRLLAINSGLSSRFSEEIVFPNMTSERCLEVLKAELGKKQIRCRALDDMASKGYAAMVQSIGELSALPSWGNARDVITLSKRMVSCVFDRLADDEDENGELELIQEDVITCMRELLKERRERNVNVPRDPASAYFDQLKQQQQQMPGAAPPPPSIRTAQAHRTESVAPKPAQEQEEEQSTEDGRDAGVTEETWRQLQMDKLAQEQEKQRAKEEVARLEREMEETKRREEALRQVMKKLAEARAKSAAEEDERRRKLEAARLKEIEARAERERREAALRAVREAEEKRRRQEAQVQMKLRQMGVCVAGFQWIKQASGYRCAGGSHFVGNGSLGI</sequence>
<dbReference type="InterPro" id="IPR003593">
    <property type="entry name" value="AAA+_ATPase"/>
</dbReference>
<comment type="similarity">
    <text evidence="1">Belongs to the CbxX/CfxQ family.</text>
</comment>
<dbReference type="Gene3D" id="3.40.50.300">
    <property type="entry name" value="P-loop containing nucleotide triphosphate hydrolases"/>
    <property type="match status" value="5"/>
</dbReference>
<dbReference type="CDD" id="cd22249">
    <property type="entry name" value="UDM1_RNF168_RNF169-like"/>
    <property type="match status" value="1"/>
</dbReference>
<dbReference type="Pfam" id="PF00004">
    <property type="entry name" value="AAA"/>
    <property type="match status" value="3"/>
</dbReference>
<feature type="compositionally biased region" description="Low complexity" evidence="5">
    <location>
        <begin position="1214"/>
        <end position="1239"/>
    </location>
</feature>
<dbReference type="FunFam" id="1.10.8.60:FF:000159">
    <property type="entry name" value="p-loop containing nucleoside triphosphate hydrolase protein"/>
    <property type="match status" value="1"/>
</dbReference>
<proteinExistence type="inferred from homology"/>
<dbReference type="STRING" id="1314785.A0A165B6H2"/>
<dbReference type="InterPro" id="IPR000641">
    <property type="entry name" value="CbxX/CfxQ"/>
</dbReference>
<evidence type="ECO:0000256" key="3">
    <source>
        <dbReference type="ARBA" id="ARBA00022840"/>
    </source>
</evidence>
<evidence type="ECO:0000313" key="7">
    <source>
        <dbReference type="EMBL" id="KZT00352.1"/>
    </source>
</evidence>
<dbReference type="InterPro" id="IPR003959">
    <property type="entry name" value="ATPase_AAA_core"/>
</dbReference>
<dbReference type="CDD" id="cd00009">
    <property type="entry name" value="AAA"/>
    <property type="match status" value="3"/>
</dbReference>
<feature type="domain" description="AAA+ ATPase" evidence="6">
    <location>
        <begin position="1905"/>
        <end position="2042"/>
    </location>
</feature>
<keyword evidence="4" id="KW-0175">Coiled coil</keyword>
<dbReference type="Proteomes" id="UP000076871">
    <property type="component" value="Unassembled WGS sequence"/>
</dbReference>
<feature type="coiled-coil region" evidence="4">
    <location>
        <begin position="2211"/>
        <end position="2318"/>
    </location>
</feature>
<feature type="region of interest" description="Disordered" evidence="5">
    <location>
        <begin position="1207"/>
        <end position="1302"/>
    </location>
</feature>
<dbReference type="EMBL" id="KV427688">
    <property type="protein sequence ID" value="KZT00352.1"/>
    <property type="molecule type" value="Genomic_DNA"/>
</dbReference>
<dbReference type="PANTHER" id="PTHR43392:SF2">
    <property type="entry name" value="AAA-TYPE ATPASE FAMILY PROTEIN _ ANKYRIN REPEAT FAMILY PROTEIN"/>
    <property type="match status" value="1"/>
</dbReference>
<dbReference type="FunFam" id="3.40.50.300:FF:001660">
    <property type="entry name" value="NF-X1 finger and helicase protein, putative"/>
    <property type="match status" value="1"/>
</dbReference>
<dbReference type="RefSeq" id="XP_040758092.1">
    <property type="nucleotide sequence ID" value="XM_040902943.1"/>
</dbReference>
<keyword evidence="7" id="KW-0378">Hydrolase</keyword>
<dbReference type="PRINTS" id="PR00819">
    <property type="entry name" value="CBXCFQXSUPER"/>
</dbReference>
<feature type="domain" description="AAA+ ATPase" evidence="6">
    <location>
        <begin position="1624"/>
        <end position="1767"/>
    </location>
</feature>
<feature type="domain" description="AAA+ ATPase" evidence="6">
    <location>
        <begin position="480"/>
        <end position="810"/>
    </location>
</feature>
<feature type="region of interest" description="Disordered" evidence="5">
    <location>
        <begin position="1154"/>
        <end position="1174"/>
    </location>
</feature>
<evidence type="ECO:0000313" key="8">
    <source>
        <dbReference type="Proteomes" id="UP000076871"/>
    </source>
</evidence>
<name>A0A165B6H2_9APHY</name>
<dbReference type="InterPro" id="IPR041627">
    <property type="entry name" value="AAA_lid_6"/>
</dbReference>
<dbReference type="Gene3D" id="1.10.8.60">
    <property type="match status" value="2"/>
</dbReference>
<dbReference type="GO" id="GO:0004386">
    <property type="term" value="F:helicase activity"/>
    <property type="evidence" value="ECO:0007669"/>
    <property type="project" value="InterPro"/>
</dbReference>
<dbReference type="CDD" id="cd17936">
    <property type="entry name" value="EEXXEc_NFX1"/>
    <property type="match status" value="1"/>
</dbReference>
<gene>
    <name evidence="7" type="ORF">LAESUDRAFT_558553</name>
</gene>
<dbReference type="CDD" id="cd06008">
    <property type="entry name" value="NF-X1-zinc-finger"/>
    <property type="match status" value="1"/>
</dbReference>
<evidence type="ECO:0000259" key="6">
    <source>
        <dbReference type="SMART" id="SM00382"/>
    </source>
</evidence>
<keyword evidence="8" id="KW-1185">Reference proteome</keyword>
<dbReference type="SUPFAM" id="SSF52540">
    <property type="entry name" value="P-loop containing nucleoside triphosphate hydrolases"/>
    <property type="match status" value="4"/>
</dbReference>
<dbReference type="InterPro" id="IPR027417">
    <property type="entry name" value="P-loop_NTPase"/>
</dbReference>
<evidence type="ECO:0000256" key="4">
    <source>
        <dbReference type="SAM" id="Coils"/>
    </source>
</evidence>
<dbReference type="GO" id="GO:0016887">
    <property type="term" value="F:ATP hydrolysis activity"/>
    <property type="evidence" value="ECO:0007669"/>
    <property type="project" value="InterPro"/>
</dbReference>
<dbReference type="GeneID" id="63819974"/>
<dbReference type="Pfam" id="PF17866">
    <property type="entry name" value="AAA_lid_6"/>
    <property type="match status" value="2"/>
</dbReference>
<dbReference type="OrthoDB" id="2423195at2759"/>
<feature type="domain" description="AAA+ ATPase" evidence="6">
    <location>
        <begin position="1345"/>
        <end position="1477"/>
    </location>
</feature>
<dbReference type="InterPro" id="IPR041679">
    <property type="entry name" value="DNA2/NAM7-like_C"/>
</dbReference>
<dbReference type="FunFam" id="3.40.50.300:FF:000216">
    <property type="entry name" value="Type VII secretion ATPase EccA"/>
    <property type="match status" value="3"/>
</dbReference>
<dbReference type="InParanoid" id="A0A165B6H2"/>
<feature type="compositionally biased region" description="Low complexity" evidence="5">
    <location>
        <begin position="1251"/>
        <end position="1273"/>
    </location>
</feature>
<dbReference type="InterPro" id="IPR041677">
    <property type="entry name" value="DNA2/NAM7_AAA_11"/>
</dbReference>
<accession>A0A165B6H2</accession>
<dbReference type="Pfam" id="PF13087">
    <property type="entry name" value="AAA_12"/>
    <property type="match status" value="1"/>
</dbReference>
<protein>
    <submittedName>
        <fullName evidence="7">p-loop containing nucleoside triphosphate hydrolase protein</fullName>
    </submittedName>
</protein>
<dbReference type="InterPro" id="IPR050773">
    <property type="entry name" value="CbxX/CfxQ_RuBisCO_ESX"/>
</dbReference>
<reference evidence="7 8" key="1">
    <citation type="journal article" date="2016" name="Mol. Biol. Evol.">
        <title>Comparative Genomics of Early-Diverging Mushroom-Forming Fungi Provides Insights into the Origins of Lignocellulose Decay Capabilities.</title>
        <authorList>
            <person name="Nagy L.G."/>
            <person name="Riley R."/>
            <person name="Tritt A."/>
            <person name="Adam C."/>
            <person name="Daum C."/>
            <person name="Floudas D."/>
            <person name="Sun H."/>
            <person name="Yadav J.S."/>
            <person name="Pangilinan J."/>
            <person name="Larsson K.H."/>
            <person name="Matsuura K."/>
            <person name="Barry K."/>
            <person name="Labutti K."/>
            <person name="Kuo R."/>
            <person name="Ohm R.A."/>
            <person name="Bhattacharya S.S."/>
            <person name="Shirouzu T."/>
            <person name="Yoshinaga Y."/>
            <person name="Martin F.M."/>
            <person name="Grigoriev I.V."/>
            <person name="Hibbett D.S."/>
        </authorList>
    </citation>
    <scope>NUCLEOTIDE SEQUENCE [LARGE SCALE GENOMIC DNA]</scope>
    <source>
        <strain evidence="7 8">93-53</strain>
    </source>
</reference>
<evidence type="ECO:0000256" key="1">
    <source>
        <dbReference type="ARBA" id="ARBA00010378"/>
    </source>
</evidence>
<dbReference type="FunFam" id="1.10.8.60:FF:000160">
    <property type="entry name" value="WGS project CABT00000000 data, contig 2.55"/>
    <property type="match status" value="1"/>
</dbReference>
<keyword evidence="3" id="KW-0067">ATP-binding</keyword>
<feature type="region of interest" description="Disordered" evidence="5">
    <location>
        <begin position="2155"/>
        <end position="2206"/>
    </location>
</feature>
<organism evidence="7 8">
    <name type="scientific">Laetiporus sulphureus 93-53</name>
    <dbReference type="NCBI Taxonomy" id="1314785"/>
    <lineage>
        <taxon>Eukaryota</taxon>
        <taxon>Fungi</taxon>
        <taxon>Dikarya</taxon>
        <taxon>Basidiomycota</taxon>
        <taxon>Agaricomycotina</taxon>
        <taxon>Agaricomycetes</taxon>
        <taxon>Polyporales</taxon>
        <taxon>Laetiporus</taxon>
    </lineage>
</organism>